<gene>
    <name evidence="2" type="ORF">ASESINO_43</name>
</gene>
<keyword evidence="3" id="KW-1185">Reference proteome</keyword>
<feature type="compositionally biased region" description="Low complexity" evidence="1">
    <location>
        <begin position="213"/>
        <end position="227"/>
    </location>
</feature>
<sequence length="237" mass="26318">MSHKPGEFNGVPIDRLDGKMKFEYEKLVDYEQELLGGQNVCSTFTEAMFRRQGLPLLTGMLDGSFNDAAWESYVGNAFVPLQIVSDMDHSKLLFTIPPLMNTGRSLQHVEGQVSLTEETENIRLQADILSEVGEQQMHQMIDQTLEGIEQLSYLENAIAAKYKIDLINWVFRRYQVGGQLEYPEGLLDVVAYAEKRGVAGAQATTQTSVVPNQQGKAQAQPQPQVKAGGIGDGDDDY</sequence>
<organism evidence="2 3">
    <name type="scientific">Erwinia phage vB_EamM_Asesino</name>
    <dbReference type="NCBI Taxonomy" id="1883370"/>
    <lineage>
        <taxon>Viruses</taxon>
        <taxon>Duplodnaviria</taxon>
        <taxon>Heunggongvirae</taxon>
        <taxon>Uroviricota</taxon>
        <taxon>Caudoviricetes</taxon>
        <taxon>Chimalliviridae</taxon>
        <taxon>Erskinevirus</taxon>
        <taxon>Erskinevirus asesino</taxon>
    </lineage>
</organism>
<reference evidence="2" key="1">
    <citation type="submission" date="2016-06" db="EMBL/GenBank/DDBJ databases">
        <authorList>
            <person name="Berg J.A."/>
            <person name="Hyde J.R."/>
            <person name="Breakwell D.P."/>
            <person name="Hope S."/>
            <person name="Grose J.H."/>
        </authorList>
    </citation>
    <scope>NUCLEOTIDE SEQUENCE [LARGE SCALE GENOMIC DNA]</scope>
</reference>
<dbReference type="KEGG" id="vg:29056993"/>
<protein>
    <submittedName>
        <fullName evidence="2">Uncharacterized protein</fullName>
    </submittedName>
</protein>
<name>A0A1B2I9Z9_9CAUD</name>
<dbReference type="OrthoDB" id="13382at10239"/>
<proteinExistence type="predicted"/>
<dbReference type="Proteomes" id="UP000202181">
    <property type="component" value="Segment"/>
</dbReference>
<accession>A0A1B2I9Z9</accession>
<evidence type="ECO:0000256" key="1">
    <source>
        <dbReference type="SAM" id="MobiDB-lite"/>
    </source>
</evidence>
<dbReference type="EMBL" id="KX397364">
    <property type="protein sequence ID" value="ANZ48056.1"/>
    <property type="molecule type" value="Genomic_DNA"/>
</dbReference>
<dbReference type="RefSeq" id="YP_009290661.1">
    <property type="nucleotide sequence ID" value="NC_031107.2"/>
</dbReference>
<dbReference type="GeneID" id="29056993"/>
<feature type="region of interest" description="Disordered" evidence="1">
    <location>
        <begin position="202"/>
        <end position="237"/>
    </location>
</feature>
<evidence type="ECO:0000313" key="3">
    <source>
        <dbReference type="Proteomes" id="UP000202181"/>
    </source>
</evidence>
<feature type="compositionally biased region" description="Polar residues" evidence="1">
    <location>
        <begin position="202"/>
        <end position="212"/>
    </location>
</feature>
<evidence type="ECO:0000313" key="2">
    <source>
        <dbReference type="EMBL" id="ANZ48056.1"/>
    </source>
</evidence>